<keyword evidence="5 7" id="KW-0472">Membrane</keyword>
<evidence type="ECO:0000313" key="9">
    <source>
        <dbReference type="Proteomes" id="UP001152320"/>
    </source>
</evidence>
<feature type="transmembrane region" description="Helical" evidence="7">
    <location>
        <begin position="86"/>
        <end position="105"/>
    </location>
</feature>
<comment type="similarity">
    <text evidence="2">Belongs to the unc-50 family.</text>
</comment>
<evidence type="ECO:0000256" key="2">
    <source>
        <dbReference type="ARBA" id="ARBA00006293"/>
    </source>
</evidence>
<reference evidence="8" key="1">
    <citation type="submission" date="2021-10" db="EMBL/GenBank/DDBJ databases">
        <title>Tropical sea cucumber genome reveals ecological adaptation and Cuvierian tubules defense mechanism.</title>
        <authorList>
            <person name="Chen T."/>
        </authorList>
    </citation>
    <scope>NUCLEOTIDE SEQUENCE</scope>
    <source>
        <strain evidence="8">Nanhai2018</strain>
        <tissue evidence="8">Muscle</tissue>
    </source>
</reference>
<name>A0A9Q1BJZ3_HOLLE</name>
<feature type="transmembrane region" description="Helical" evidence="7">
    <location>
        <begin position="112"/>
        <end position="139"/>
    </location>
</feature>
<dbReference type="OrthoDB" id="10027013at2759"/>
<evidence type="ECO:0000256" key="6">
    <source>
        <dbReference type="SAM" id="MobiDB-lite"/>
    </source>
</evidence>
<dbReference type="PANTHER" id="PTHR12841:SF6">
    <property type="entry name" value="PROTEIN UNC-50 HOMOLOG"/>
    <property type="match status" value="1"/>
</dbReference>
<dbReference type="GO" id="GO:0000139">
    <property type="term" value="C:Golgi membrane"/>
    <property type="evidence" value="ECO:0007669"/>
    <property type="project" value="TreeGrafter"/>
</dbReference>
<feature type="region of interest" description="Disordered" evidence="6">
    <location>
        <begin position="1"/>
        <end position="28"/>
    </location>
</feature>
<proteinExistence type="inferred from homology"/>
<protein>
    <submittedName>
        <fullName evidence="8">Protein unc-50-like</fullName>
    </submittedName>
</protein>
<evidence type="ECO:0000256" key="4">
    <source>
        <dbReference type="ARBA" id="ARBA00022989"/>
    </source>
</evidence>
<sequence>MLQSVSVEGVSPPPTPRPGSPKFDNRHTAQAKRQKYFRRLLKVRQMDFEFAMWQMIYLMSAPQKVYRNFQYRKQTKNQWARDDPAFLVLLSICLCVSSIGFALVLKLGFSGFVYFLLWTVFVDCIGCGIVISSCLWFLANNYLQNSSTNPQDVEWGFAFDIHLNAFFPVLILLHVVQLIFFLPVLNSESIVAVFLADTLWLVAIAYYIYITFLGYSALPFLKRTIVLLYPPSIVVFVIYVLLLLTKSNLSQAIMQVYTHRAVGNT</sequence>
<feature type="transmembrane region" description="Helical" evidence="7">
    <location>
        <begin position="198"/>
        <end position="218"/>
    </location>
</feature>
<keyword evidence="3 7" id="KW-0812">Transmembrane</keyword>
<gene>
    <name evidence="8" type="ORF">HOLleu_29951</name>
</gene>
<dbReference type="EMBL" id="JAIZAY010000015">
    <property type="protein sequence ID" value="KAJ8027875.1"/>
    <property type="molecule type" value="Genomic_DNA"/>
</dbReference>
<comment type="caution">
    <text evidence="8">The sequence shown here is derived from an EMBL/GenBank/DDBJ whole genome shotgun (WGS) entry which is preliminary data.</text>
</comment>
<dbReference type="AlphaFoldDB" id="A0A9Q1BJZ3"/>
<dbReference type="Pfam" id="PF05216">
    <property type="entry name" value="UNC-50"/>
    <property type="match status" value="1"/>
</dbReference>
<comment type="subcellular location">
    <subcellularLocation>
        <location evidence="1">Membrane</location>
        <topology evidence="1">Multi-pass membrane protein</topology>
    </subcellularLocation>
</comment>
<evidence type="ECO:0000313" key="8">
    <source>
        <dbReference type="EMBL" id="KAJ8027875.1"/>
    </source>
</evidence>
<organism evidence="8 9">
    <name type="scientific">Holothuria leucospilota</name>
    <name type="common">Black long sea cucumber</name>
    <name type="synonym">Mertensiothuria leucospilota</name>
    <dbReference type="NCBI Taxonomy" id="206669"/>
    <lineage>
        <taxon>Eukaryota</taxon>
        <taxon>Metazoa</taxon>
        <taxon>Echinodermata</taxon>
        <taxon>Eleutherozoa</taxon>
        <taxon>Echinozoa</taxon>
        <taxon>Holothuroidea</taxon>
        <taxon>Aspidochirotacea</taxon>
        <taxon>Aspidochirotida</taxon>
        <taxon>Holothuriidae</taxon>
        <taxon>Holothuria</taxon>
    </lineage>
</organism>
<feature type="transmembrane region" description="Helical" evidence="7">
    <location>
        <begin position="224"/>
        <end position="244"/>
    </location>
</feature>
<keyword evidence="9" id="KW-1185">Reference proteome</keyword>
<evidence type="ECO:0000256" key="3">
    <source>
        <dbReference type="ARBA" id="ARBA00022692"/>
    </source>
</evidence>
<feature type="transmembrane region" description="Helical" evidence="7">
    <location>
        <begin position="165"/>
        <end position="186"/>
    </location>
</feature>
<keyword evidence="4 7" id="KW-1133">Transmembrane helix</keyword>
<dbReference type="PANTHER" id="PTHR12841">
    <property type="entry name" value="PROTEIN UNC-50 HOMOLOG"/>
    <property type="match status" value="1"/>
</dbReference>
<evidence type="ECO:0000256" key="5">
    <source>
        <dbReference type="ARBA" id="ARBA00023136"/>
    </source>
</evidence>
<evidence type="ECO:0000256" key="7">
    <source>
        <dbReference type="SAM" id="Phobius"/>
    </source>
</evidence>
<evidence type="ECO:0000256" key="1">
    <source>
        <dbReference type="ARBA" id="ARBA00004141"/>
    </source>
</evidence>
<dbReference type="InterPro" id="IPR007881">
    <property type="entry name" value="UNC-50"/>
</dbReference>
<dbReference type="Proteomes" id="UP001152320">
    <property type="component" value="Chromosome 15"/>
</dbReference>
<accession>A0A9Q1BJZ3</accession>